<keyword evidence="6" id="KW-1185">Reference proteome</keyword>
<dbReference type="GO" id="GO:0005811">
    <property type="term" value="C:lipid droplet"/>
    <property type="evidence" value="ECO:0007669"/>
    <property type="project" value="TreeGrafter"/>
</dbReference>
<dbReference type="GO" id="GO:0006654">
    <property type="term" value="P:phosphatidic acid biosynthetic process"/>
    <property type="evidence" value="ECO:0007669"/>
    <property type="project" value="TreeGrafter"/>
</dbReference>
<dbReference type="SUPFAM" id="SSF51735">
    <property type="entry name" value="NAD(P)-binding Rossmann-fold domains"/>
    <property type="match status" value="1"/>
</dbReference>
<proteinExistence type="inferred from homology"/>
<sequence length="313" mass="35009">MSNEQEYSNSSTIGSGIMMDRKSVLISGCSPGGIGHSLALEFHKNGLRVFATARNRETLTDLEAKGIETLSLVVDDEESVKACFEEVEKRVGEKGLDYLVNNAGRNYTVPAVEAQLSEARQTFETNFFSMILMCQTFLPLLIKAKGTIVQIGSVAGIIPYVFGSVYNASKAALHSWSDALRVELAPVGVKVTTVITGGVQSRIARTKRTLVPNSLYAAVETEYQRRLVHSQENAMPNAAYARSVVNQILYGSAPWRWLWPWARGSKTWIWEGNRAWLIWLVSGGWAWWGLFDRIMTRMFGLHKVRREQGRKTD</sequence>
<dbReference type="PRINTS" id="PR00081">
    <property type="entry name" value="GDHRDH"/>
</dbReference>
<evidence type="ECO:0000256" key="1">
    <source>
        <dbReference type="ARBA" id="ARBA00006484"/>
    </source>
</evidence>
<dbReference type="PROSITE" id="PS00061">
    <property type="entry name" value="ADH_SHORT"/>
    <property type="match status" value="1"/>
</dbReference>
<gene>
    <name evidence="5" type="ORF">C8Q69DRAFT_322558</name>
</gene>
<dbReference type="STRING" id="264951.A0A443HR69"/>
<dbReference type="GO" id="GO:0019433">
    <property type="term" value="P:triglyceride catabolic process"/>
    <property type="evidence" value="ECO:0007669"/>
    <property type="project" value="TreeGrafter"/>
</dbReference>
<dbReference type="Proteomes" id="UP000283841">
    <property type="component" value="Unassembled WGS sequence"/>
</dbReference>
<dbReference type="PANTHER" id="PTHR44169:SF15">
    <property type="entry name" value="CHAIN DEHYDROGENASE_REDUCTASE (AYR1), PUTATIVE (AFU_ORTHOLOGUE AFUA_4G04530)-RELATED"/>
    <property type="match status" value="1"/>
</dbReference>
<dbReference type="InterPro" id="IPR020904">
    <property type="entry name" value="Sc_DH/Rdtase_CS"/>
</dbReference>
<comment type="caution">
    <text evidence="5">The sequence shown here is derived from an EMBL/GenBank/DDBJ whole genome shotgun (WGS) entry which is preliminary data.</text>
</comment>
<evidence type="ECO:0000256" key="2">
    <source>
        <dbReference type="ARBA" id="ARBA00022857"/>
    </source>
</evidence>
<keyword evidence="2" id="KW-0521">NADP</keyword>
<dbReference type="Pfam" id="PF00106">
    <property type="entry name" value="adh_short"/>
    <property type="match status" value="1"/>
</dbReference>
<comment type="similarity">
    <text evidence="1 4">Belongs to the short-chain dehydrogenases/reductases (SDR) family.</text>
</comment>
<dbReference type="FunFam" id="3.40.50.720:FF:000261">
    <property type="entry name" value="NADPH-dependent 1-acyldihydroxyacetone phosphate reductase"/>
    <property type="match status" value="1"/>
</dbReference>
<dbReference type="PANTHER" id="PTHR44169">
    <property type="entry name" value="NADPH-DEPENDENT 1-ACYLDIHYDROXYACETONE PHOSPHATE REDUCTASE"/>
    <property type="match status" value="1"/>
</dbReference>
<dbReference type="GeneID" id="39596659"/>
<dbReference type="CDD" id="cd05374">
    <property type="entry name" value="17beta-HSD-like_SDR_c"/>
    <property type="match status" value="1"/>
</dbReference>
<organism evidence="5 6">
    <name type="scientific">Byssochlamys spectabilis</name>
    <name type="common">Paecilomyces variotii</name>
    <dbReference type="NCBI Taxonomy" id="264951"/>
    <lineage>
        <taxon>Eukaryota</taxon>
        <taxon>Fungi</taxon>
        <taxon>Dikarya</taxon>
        <taxon>Ascomycota</taxon>
        <taxon>Pezizomycotina</taxon>
        <taxon>Eurotiomycetes</taxon>
        <taxon>Eurotiomycetidae</taxon>
        <taxon>Eurotiales</taxon>
        <taxon>Thermoascaceae</taxon>
        <taxon>Paecilomyces</taxon>
    </lineage>
</organism>
<dbReference type="GO" id="GO:0000140">
    <property type="term" value="F:acylglycerone-phosphate reductase (NADP+) activity"/>
    <property type="evidence" value="ECO:0007669"/>
    <property type="project" value="TreeGrafter"/>
</dbReference>
<dbReference type="GO" id="GO:0005783">
    <property type="term" value="C:endoplasmic reticulum"/>
    <property type="evidence" value="ECO:0007669"/>
    <property type="project" value="TreeGrafter"/>
</dbReference>
<evidence type="ECO:0000313" key="5">
    <source>
        <dbReference type="EMBL" id="RWQ94291.1"/>
    </source>
</evidence>
<dbReference type="VEuPathDB" id="FungiDB:C8Q69DRAFT_322558"/>
<accession>A0A443HR69</accession>
<dbReference type="InterPro" id="IPR036291">
    <property type="entry name" value="NAD(P)-bd_dom_sf"/>
</dbReference>
<reference evidence="5 6" key="1">
    <citation type="journal article" date="2018" name="Front. Microbiol.">
        <title>Genomic and genetic insights into a cosmopolitan fungus, Paecilomyces variotii (Eurotiales).</title>
        <authorList>
            <person name="Urquhart A.S."/>
            <person name="Mondo S.J."/>
            <person name="Makela M.R."/>
            <person name="Hane J.K."/>
            <person name="Wiebenga A."/>
            <person name="He G."/>
            <person name="Mihaltcheva S."/>
            <person name="Pangilinan J."/>
            <person name="Lipzen A."/>
            <person name="Barry K."/>
            <person name="de Vries R.P."/>
            <person name="Grigoriev I.V."/>
            <person name="Idnurm A."/>
        </authorList>
    </citation>
    <scope>NUCLEOTIDE SEQUENCE [LARGE SCALE GENOMIC DNA]</scope>
    <source>
        <strain evidence="5 6">CBS 101075</strain>
    </source>
</reference>
<dbReference type="PRINTS" id="PR00080">
    <property type="entry name" value="SDRFAMILY"/>
</dbReference>
<dbReference type="GO" id="GO:0004806">
    <property type="term" value="F:triacylglycerol lipase activity"/>
    <property type="evidence" value="ECO:0007669"/>
    <property type="project" value="TreeGrafter"/>
</dbReference>
<evidence type="ECO:0000256" key="3">
    <source>
        <dbReference type="ARBA" id="ARBA00023002"/>
    </source>
</evidence>
<dbReference type="RefSeq" id="XP_028483936.1">
    <property type="nucleotide sequence ID" value="XM_028627382.1"/>
</dbReference>
<keyword evidence="3" id="KW-0560">Oxidoreductase</keyword>
<evidence type="ECO:0000256" key="4">
    <source>
        <dbReference type="RuleBase" id="RU000363"/>
    </source>
</evidence>
<dbReference type="EMBL" id="RCNU01000008">
    <property type="protein sequence ID" value="RWQ94291.1"/>
    <property type="molecule type" value="Genomic_DNA"/>
</dbReference>
<evidence type="ECO:0000313" key="6">
    <source>
        <dbReference type="Proteomes" id="UP000283841"/>
    </source>
</evidence>
<protein>
    <submittedName>
        <fullName evidence="5">Putative short chain dehydrogenase/reductase</fullName>
    </submittedName>
</protein>
<dbReference type="AlphaFoldDB" id="A0A443HR69"/>
<dbReference type="Gene3D" id="3.40.50.720">
    <property type="entry name" value="NAD(P)-binding Rossmann-like Domain"/>
    <property type="match status" value="1"/>
</dbReference>
<dbReference type="InterPro" id="IPR002347">
    <property type="entry name" value="SDR_fam"/>
</dbReference>
<name>A0A443HR69_BYSSP</name>